<gene>
    <name evidence="1" type="ORF">ab3b_02291</name>
</gene>
<protein>
    <submittedName>
        <fullName evidence="1">Uncharacterized protein</fullName>
    </submittedName>
</protein>
<organism evidence="1 2">
    <name type="scientific">Weissella cibaria</name>
    <dbReference type="NCBI Taxonomy" id="137591"/>
    <lineage>
        <taxon>Bacteria</taxon>
        <taxon>Bacillati</taxon>
        <taxon>Bacillota</taxon>
        <taxon>Bacilli</taxon>
        <taxon>Lactobacillales</taxon>
        <taxon>Lactobacillaceae</taxon>
        <taxon>Weissella</taxon>
    </lineage>
</organism>
<dbReference type="AlphaFoldDB" id="A0A0D1LMZ0"/>
<proteinExistence type="predicted"/>
<dbReference type="Proteomes" id="UP000032289">
    <property type="component" value="Unassembled WGS sequence"/>
</dbReference>
<dbReference type="EMBL" id="JWHT01000067">
    <property type="protein sequence ID" value="KIU20047.1"/>
    <property type="molecule type" value="Genomic_DNA"/>
</dbReference>
<name>A0A0D1LMZ0_9LACO</name>
<reference evidence="1 2" key="1">
    <citation type="journal article" date="2015" name="Microbiology (Mosc.)">
        <title>Genomics of the Weissella cibaria species with an examination of its metabolic traits.</title>
        <authorList>
            <person name="Lynch K.M."/>
            <person name="Lucid A."/>
            <person name="Arendt E.K."/>
            <person name="Sleator R.D."/>
            <person name="Lucey B."/>
            <person name="Coffey A."/>
        </authorList>
    </citation>
    <scope>NUCLEOTIDE SEQUENCE [LARGE SCALE GENOMIC DNA]</scope>
    <source>
        <strain evidence="1 2">AB3b</strain>
    </source>
</reference>
<sequence>MKCQGFYLSDNAAALNQQNQQLNAVYVPRPQQSLAEITQLLEDAYQRQQQVTLQLKTVDQNNRHWPDITTLIHGYNANDIVIDADQFIPLQEIRNVADKKAEN</sequence>
<comment type="caution">
    <text evidence="1">The sequence shown here is derived from an EMBL/GenBank/DDBJ whole genome shotgun (WGS) entry which is preliminary data.</text>
</comment>
<dbReference type="RefSeq" id="WP_236682338.1">
    <property type="nucleotide sequence ID" value="NZ_JWHT01000067.1"/>
</dbReference>
<accession>A0A0D1LMZ0</accession>
<dbReference type="PATRIC" id="fig|137591.24.peg.2242"/>
<evidence type="ECO:0000313" key="1">
    <source>
        <dbReference type="EMBL" id="KIU20047.1"/>
    </source>
</evidence>
<evidence type="ECO:0000313" key="2">
    <source>
        <dbReference type="Proteomes" id="UP000032289"/>
    </source>
</evidence>